<dbReference type="EMBL" id="JARKIB010000095">
    <property type="protein sequence ID" value="KAJ7742246.1"/>
    <property type="molecule type" value="Genomic_DNA"/>
</dbReference>
<evidence type="ECO:0000313" key="3">
    <source>
        <dbReference type="Proteomes" id="UP001215598"/>
    </source>
</evidence>
<feature type="region of interest" description="Disordered" evidence="1">
    <location>
        <begin position="420"/>
        <end position="440"/>
    </location>
</feature>
<evidence type="ECO:0000256" key="1">
    <source>
        <dbReference type="SAM" id="MobiDB-lite"/>
    </source>
</evidence>
<reference evidence="2" key="1">
    <citation type="submission" date="2023-03" db="EMBL/GenBank/DDBJ databases">
        <title>Massive genome expansion in bonnet fungi (Mycena s.s.) driven by repeated elements and novel gene families across ecological guilds.</title>
        <authorList>
            <consortium name="Lawrence Berkeley National Laboratory"/>
            <person name="Harder C.B."/>
            <person name="Miyauchi S."/>
            <person name="Viragh M."/>
            <person name="Kuo A."/>
            <person name="Thoen E."/>
            <person name="Andreopoulos B."/>
            <person name="Lu D."/>
            <person name="Skrede I."/>
            <person name="Drula E."/>
            <person name="Henrissat B."/>
            <person name="Morin E."/>
            <person name="Kohler A."/>
            <person name="Barry K."/>
            <person name="LaButti K."/>
            <person name="Morin E."/>
            <person name="Salamov A."/>
            <person name="Lipzen A."/>
            <person name="Mereny Z."/>
            <person name="Hegedus B."/>
            <person name="Baldrian P."/>
            <person name="Stursova M."/>
            <person name="Weitz H."/>
            <person name="Taylor A."/>
            <person name="Grigoriev I.V."/>
            <person name="Nagy L.G."/>
            <person name="Martin F."/>
            <person name="Kauserud H."/>
        </authorList>
    </citation>
    <scope>NUCLEOTIDE SEQUENCE</scope>
    <source>
        <strain evidence="2">CBHHK182m</strain>
    </source>
</reference>
<comment type="caution">
    <text evidence="2">The sequence shown here is derived from an EMBL/GenBank/DDBJ whole genome shotgun (WGS) entry which is preliminary data.</text>
</comment>
<name>A0AAD7IG03_9AGAR</name>
<accession>A0AAD7IG03</accession>
<keyword evidence="3" id="KW-1185">Reference proteome</keyword>
<gene>
    <name evidence="2" type="ORF">B0H16DRAFT_1563528</name>
</gene>
<organism evidence="2 3">
    <name type="scientific">Mycena metata</name>
    <dbReference type="NCBI Taxonomy" id="1033252"/>
    <lineage>
        <taxon>Eukaryota</taxon>
        <taxon>Fungi</taxon>
        <taxon>Dikarya</taxon>
        <taxon>Basidiomycota</taxon>
        <taxon>Agaricomycotina</taxon>
        <taxon>Agaricomycetes</taxon>
        <taxon>Agaricomycetidae</taxon>
        <taxon>Agaricales</taxon>
        <taxon>Marasmiineae</taxon>
        <taxon>Mycenaceae</taxon>
        <taxon>Mycena</taxon>
    </lineage>
</organism>
<dbReference type="Proteomes" id="UP001215598">
    <property type="component" value="Unassembled WGS sequence"/>
</dbReference>
<evidence type="ECO:0000313" key="2">
    <source>
        <dbReference type="EMBL" id="KAJ7742246.1"/>
    </source>
</evidence>
<dbReference type="AlphaFoldDB" id="A0AAD7IG03"/>
<protein>
    <submittedName>
        <fullName evidence="2">Uncharacterized protein</fullName>
    </submittedName>
</protein>
<proteinExistence type="predicted"/>
<sequence>MCLDDNSATLSARYLNAQLSAMWANAVECVGHESRMATVELRSDEYEKHKYTRSLAQFHFAGNKTPRGSILKENLLFNATFGEPHLKFICNHEAALYLKLQTGHFNKVYPVSSTLNAFKSNTRDNVPFEGLEVAFRLKFSRTALTGKDSRIGNGSGHLIQMMILDFSSARMALFKADLPIGTADALEWYLKKYLTFLQNAGHHVRFDLPDFDDHQYKPTINYSLATRALEHQELFTNVAVHGISESSINGFLRETWLDVVSKSQGFCGQPPTDKLSSCLVEIQSTWIGGVDRHFHIKFGPPSVKVLCNHEVVLYFTATKVHFHESEDFSREPVDSFANWEFAFIVDVIEEKVVGHASSLKLHISTARFCQHLSTVVARDVHIHFTHIIKFFEYHYFELLATYEMINIFYPGGYRSPDFDEPGFTDPSDDERQWKPVPGDDASGSTTIVWSEIIKKISLSGFDHINAISEVSINALFDSLYKTDSKSSGCLAEWRYDKKFWADFSKIKVRLLSGDKALVTFTVDHGYITLENKRRYDFSSWTISYAVNLKMVDQTDLHCDQAWLTSFAGSVFGIHQVHRHTYATVKHIVLDFANAEYIYKHSSMPNIWDEGHLVAIERLKSFIHYMGKYLNVLSRGGHNIIHSIPIFPHTHQFGLTSASFQVVSKSPVTVTNCMFEHEVPVLMVIGVFCGRPLPVQTIPWVSGWVFSGGRSKSHGTICLSRTAFLEKKLLVTLELVNRRTTVIPRFPREGEDEWKVYLTTWADHPSRTHEECQWTKVENSNPGWLEYTWEHRDEWSYEHEGTRHGASGYSVLCHTKNQLCISTSYRPRSMEIMLHGESVLRLQGKEEKENWSKRCSATWSVRIQINSRPSGLRVVVVEQVQPVFEKSEEKWDLDPHALLEEHLPRVVDIKEVVEALKVIFEGAWEYSCAGLKAYNLTSPAFTPNGDLVVQLNNFVDNSTMGKNTSPRQGRRGADAAVTWRLKFLLMPFSCCMPREHTITADGVHTDTVAHGHSEIHPLFHSDGA</sequence>